<evidence type="ECO:0000256" key="1">
    <source>
        <dbReference type="SAM" id="Phobius"/>
    </source>
</evidence>
<protein>
    <submittedName>
        <fullName evidence="2">DUF368 domain-containing protein</fullName>
    </submittedName>
</protein>
<gene>
    <name evidence="2" type="ORF">G3I74_10495</name>
</gene>
<organism evidence="2 3">
    <name type="scientific">Wenzhouxiangella limi</name>
    <dbReference type="NCBI Taxonomy" id="2707351"/>
    <lineage>
        <taxon>Bacteria</taxon>
        <taxon>Pseudomonadati</taxon>
        <taxon>Pseudomonadota</taxon>
        <taxon>Gammaproteobacteria</taxon>
        <taxon>Chromatiales</taxon>
        <taxon>Wenzhouxiangellaceae</taxon>
        <taxon>Wenzhouxiangella</taxon>
    </lineage>
</organism>
<evidence type="ECO:0000313" key="2">
    <source>
        <dbReference type="EMBL" id="NDY96160.1"/>
    </source>
</evidence>
<keyword evidence="3" id="KW-1185">Reference proteome</keyword>
<feature type="transmembrane region" description="Helical" evidence="1">
    <location>
        <begin position="65"/>
        <end position="89"/>
    </location>
</feature>
<keyword evidence="1" id="KW-0472">Membrane</keyword>
<evidence type="ECO:0000313" key="3">
    <source>
        <dbReference type="Proteomes" id="UP000484885"/>
    </source>
</evidence>
<feature type="transmembrane region" description="Helical" evidence="1">
    <location>
        <begin position="129"/>
        <end position="148"/>
    </location>
</feature>
<proteinExistence type="predicted"/>
<dbReference type="AlphaFoldDB" id="A0A845V1P3"/>
<dbReference type="Pfam" id="PF04018">
    <property type="entry name" value="VCA0040-like"/>
    <property type="match status" value="1"/>
</dbReference>
<dbReference type="PANTHER" id="PTHR37308">
    <property type="entry name" value="INTEGRAL MEMBRANE PROTEIN"/>
    <property type="match status" value="1"/>
</dbReference>
<dbReference type="EMBL" id="JAAGSC010000041">
    <property type="protein sequence ID" value="NDY96160.1"/>
    <property type="molecule type" value="Genomic_DNA"/>
</dbReference>
<keyword evidence="1" id="KW-0812">Transmembrane</keyword>
<feature type="transmembrane region" description="Helical" evidence="1">
    <location>
        <begin position="200"/>
        <end position="219"/>
    </location>
</feature>
<accession>A0A845V1P3</accession>
<reference evidence="2 3" key="1">
    <citation type="submission" date="2020-02" db="EMBL/GenBank/DDBJ databases">
        <authorList>
            <person name="Zhang X.-Y."/>
        </authorList>
    </citation>
    <scope>NUCLEOTIDE SEQUENCE [LARGE SCALE GENOMIC DNA]</scope>
    <source>
        <strain evidence="2 3">C33</strain>
    </source>
</reference>
<feature type="transmembrane region" description="Helical" evidence="1">
    <location>
        <begin position="154"/>
        <end position="171"/>
    </location>
</feature>
<dbReference type="InterPro" id="IPR007163">
    <property type="entry name" value="VCA0040-like"/>
</dbReference>
<sequence length="304" mass="32600">MIRRPIDHLPLFLKGAAMGVADTVPGVSGGTVAFITGIYEELIQSLARIGPARIRDLRERGWREFWCALNGNFLLAVFAGLLIALFSVAELMNWLISHHRVVLWAFFFGLIAASIPLVLARVRRWRNGYLLWIGLGIGIGLGVTLLGGGQTPDAVWMVFVAGLIAISAMVLPGISGSFLLLIMGQYEVMVRAVVDRDLLVIGAFGLGAVIGLLSIARLLSKLFRRHHDATVALLTGFMAGSLNALWPWQASADGAVGSDQHLGPMQFEAVTGQPSQLPLVVLGCLVGALIVLAFARLDSANRTA</sequence>
<dbReference type="PANTHER" id="PTHR37308:SF1">
    <property type="entry name" value="POLYPRENYL-PHOSPHATE TRANSPORTER"/>
    <property type="match status" value="1"/>
</dbReference>
<feature type="transmembrane region" description="Helical" evidence="1">
    <location>
        <begin position="101"/>
        <end position="122"/>
    </location>
</feature>
<comment type="caution">
    <text evidence="2">The sequence shown here is derived from an EMBL/GenBank/DDBJ whole genome shotgun (WGS) entry which is preliminary data.</text>
</comment>
<name>A0A845V1P3_9GAMM</name>
<dbReference type="Proteomes" id="UP000484885">
    <property type="component" value="Unassembled WGS sequence"/>
</dbReference>
<feature type="transmembrane region" description="Helical" evidence="1">
    <location>
        <begin position="277"/>
        <end position="295"/>
    </location>
</feature>
<keyword evidence="1" id="KW-1133">Transmembrane helix</keyword>
<dbReference type="RefSeq" id="WP_164211531.1">
    <property type="nucleotide sequence ID" value="NZ_JAAGSC010000041.1"/>
</dbReference>